<reference evidence="1 2" key="1">
    <citation type="submission" date="2020-08" db="EMBL/GenBank/DDBJ databases">
        <title>Bridging the membrane lipid divide: bacteria of the FCB group superphylum have the potential to synthesize archaeal ether lipids.</title>
        <authorList>
            <person name="Villanueva L."/>
            <person name="Von Meijenfeldt F.A.B."/>
            <person name="Westbye A.B."/>
            <person name="Yadav S."/>
            <person name="Hopmans E.C."/>
            <person name="Dutilh B.E."/>
            <person name="Sinninghe Damste J.S."/>
        </authorList>
    </citation>
    <scope>NUCLEOTIDE SEQUENCE [LARGE SCALE GENOMIC DNA]</scope>
    <source>
        <strain evidence="1">NIOZ-UU17</strain>
    </source>
</reference>
<evidence type="ECO:0000313" key="1">
    <source>
        <dbReference type="EMBL" id="MBC8434267.1"/>
    </source>
</evidence>
<dbReference type="Pfam" id="PF11848">
    <property type="entry name" value="DUF3368"/>
    <property type="match status" value="1"/>
</dbReference>
<protein>
    <submittedName>
        <fullName evidence="1">DUF3368 domain-containing protein</fullName>
    </submittedName>
</protein>
<name>A0A8J6P5X2_9BACT</name>
<organism evidence="1 2">
    <name type="scientific">Candidatus Desulfatibia vada</name>
    <dbReference type="NCBI Taxonomy" id="2841696"/>
    <lineage>
        <taxon>Bacteria</taxon>
        <taxon>Pseudomonadati</taxon>
        <taxon>Thermodesulfobacteriota</taxon>
        <taxon>Desulfobacteria</taxon>
        <taxon>Desulfobacterales</taxon>
        <taxon>Desulfobacterales incertae sedis</taxon>
        <taxon>Candidatus Desulfatibia</taxon>
    </lineage>
</organism>
<dbReference type="InterPro" id="IPR021799">
    <property type="entry name" value="PIN-like_prokaryotic"/>
</dbReference>
<dbReference type="PANTHER" id="PTHR39550">
    <property type="entry name" value="SLL0658 PROTEIN"/>
    <property type="match status" value="1"/>
</dbReference>
<gene>
    <name evidence="1" type="ORF">H8D96_20350</name>
</gene>
<dbReference type="PANTHER" id="PTHR39550:SF1">
    <property type="entry name" value="SLL0658 PROTEIN"/>
    <property type="match status" value="1"/>
</dbReference>
<accession>A0A8J6P5X2</accession>
<dbReference type="EMBL" id="JACNIG010000406">
    <property type="protein sequence ID" value="MBC8434267.1"/>
    <property type="molecule type" value="Genomic_DNA"/>
</dbReference>
<proteinExistence type="predicted"/>
<evidence type="ECO:0000313" key="2">
    <source>
        <dbReference type="Proteomes" id="UP000605201"/>
    </source>
</evidence>
<sequence length="157" mass="17609">MKIVCNSSVLITLDNVGNLHILKDLFKEILIPKAVRKEVFGRRKLPAFVKCIEISEPIALKVLESNLEAGEGEAICLYEEMDADLLIIDDLEGRRVAERLGINITGTLGVLLLAKGEKFIDKVKPLLDEIVSHGFRVADELYQEILIKADEIREQRA</sequence>
<dbReference type="Proteomes" id="UP000605201">
    <property type="component" value="Unassembled WGS sequence"/>
</dbReference>
<comment type="caution">
    <text evidence="1">The sequence shown here is derived from an EMBL/GenBank/DDBJ whole genome shotgun (WGS) entry which is preliminary data.</text>
</comment>
<dbReference type="AlphaFoldDB" id="A0A8J6P5X2"/>